<dbReference type="SUPFAM" id="SSF53474">
    <property type="entry name" value="alpha/beta-Hydrolases"/>
    <property type="match status" value="1"/>
</dbReference>
<name>A0A2S1TZC8_9FUNG</name>
<evidence type="ECO:0000313" key="2">
    <source>
        <dbReference type="EMBL" id="AWI67006.1"/>
    </source>
</evidence>
<organism evidence="2">
    <name type="scientific">Anaeromyces contortus</name>
    <dbReference type="NCBI Taxonomy" id="2170304"/>
    <lineage>
        <taxon>Eukaryota</taxon>
        <taxon>Fungi</taxon>
        <taxon>Fungi incertae sedis</taxon>
        <taxon>Chytridiomycota</taxon>
        <taxon>Chytridiomycota incertae sedis</taxon>
        <taxon>Neocallimastigomycetes</taxon>
        <taxon>Neocallimastigales</taxon>
        <taxon>Neocallimastigaceae</taxon>
        <taxon>Anaeromyces</taxon>
    </lineage>
</organism>
<dbReference type="InterPro" id="IPR041127">
    <property type="entry name" value="PET_hydrolase/cutinase-like"/>
</dbReference>
<sequence length="215" mass="23769">MWFPESMYKSNKRLPVLVWANGTVCPPVLYYEFLSEVAAAGYIVVANTELFAGDGKEQKASIDFIISEDFNPESVFYGKVDETRIGVMGHSQGGLSSVNCANDDERVKCVLSIAGNSSESCASKLEVPTFFVTGSNDFIVLSSLYVEPSFNSCKSPAVFGNIKGAIHTSISFKPTTYSKYAIKWFDIHLKNGNKEEFKKQLLGDSEWSGVKFKNF</sequence>
<dbReference type="Gene3D" id="3.40.50.1820">
    <property type="entry name" value="alpha/beta hydrolase"/>
    <property type="match status" value="1"/>
</dbReference>
<dbReference type="InterPro" id="IPR029058">
    <property type="entry name" value="AB_hydrolase_fold"/>
</dbReference>
<accession>A0A2S1TZC8</accession>
<protein>
    <submittedName>
        <fullName evidence="2">Carboxyl esterase family 7</fullName>
    </submittedName>
</protein>
<dbReference type="AlphaFoldDB" id="A0A2S1TZC8"/>
<feature type="domain" description="PET hydrolase/cutinase-like" evidence="1">
    <location>
        <begin position="52"/>
        <end position="192"/>
    </location>
</feature>
<reference evidence="2" key="1">
    <citation type="submission" date="2018-03" db="EMBL/GenBank/DDBJ databases">
        <title>Horizontal gene transfer is an indispensable driver in forging the evolution of the Neocallimastigomycota as a distinct gut-dwelling fungal lineage.</title>
        <authorList>
            <person name="Murphy C.L."/>
            <person name="Youssef N.H."/>
            <person name="Elshahed M.S."/>
        </authorList>
    </citation>
    <scope>NUCLEOTIDE SEQUENCE</scope>
    <source>
        <strain evidence="2">O2</strain>
    </source>
</reference>
<proteinExistence type="evidence at transcript level"/>
<dbReference type="Pfam" id="PF12740">
    <property type="entry name" value="PETase"/>
    <property type="match status" value="1"/>
</dbReference>
<dbReference type="EMBL" id="MH043852">
    <property type="protein sequence ID" value="AWI67006.1"/>
    <property type="molecule type" value="mRNA"/>
</dbReference>
<evidence type="ECO:0000259" key="1">
    <source>
        <dbReference type="Pfam" id="PF12740"/>
    </source>
</evidence>
<dbReference type="SMR" id="A0A2S1TZC8"/>